<dbReference type="Proteomes" id="UP000432089">
    <property type="component" value="Unassembled WGS sequence"/>
</dbReference>
<gene>
    <name evidence="1" type="ORF">F6X38_16820</name>
</gene>
<protein>
    <submittedName>
        <fullName evidence="1">Uncharacterized protein</fullName>
    </submittedName>
</protein>
<dbReference type="AlphaFoldDB" id="A0A7V7TVK0"/>
<reference evidence="1 2" key="1">
    <citation type="submission" date="2019-09" db="EMBL/GenBank/DDBJ databases">
        <title>YIM 132180 draft genome.</title>
        <authorList>
            <person name="Zhang K."/>
        </authorList>
    </citation>
    <scope>NUCLEOTIDE SEQUENCE [LARGE SCALE GENOMIC DNA]</scope>
    <source>
        <strain evidence="1 2">YIM 132180</strain>
    </source>
</reference>
<sequence>MSDSGYTGYLFEFSTDDLNPADGLRKTRVLAIARSVDEAKQAANAMTSDADLELIEVGTDVLAEARMAGVEHDQAKVVARVDGLE</sequence>
<organism evidence="1 2">
    <name type="scientific">Plantimonas leprariae</name>
    <dbReference type="NCBI Taxonomy" id="2615207"/>
    <lineage>
        <taxon>Bacteria</taxon>
        <taxon>Pseudomonadati</taxon>
        <taxon>Pseudomonadota</taxon>
        <taxon>Alphaproteobacteria</taxon>
        <taxon>Hyphomicrobiales</taxon>
        <taxon>Aurantimonadaceae</taxon>
        <taxon>Plantimonas</taxon>
    </lineage>
</organism>
<name>A0A7V7TVK0_9HYPH</name>
<accession>A0A7V7TVK0</accession>
<dbReference type="RefSeq" id="WP_150971629.1">
    <property type="nucleotide sequence ID" value="NZ_VZDO01000014.1"/>
</dbReference>
<comment type="caution">
    <text evidence="1">The sequence shown here is derived from an EMBL/GenBank/DDBJ whole genome shotgun (WGS) entry which is preliminary data.</text>
</comment>
<dbReference type="EMBL" id="VZDO01000014">
    <property type="protein sequence ID" value="KAB0678087.1"/>
    <property type="molecule type" value="Genomic_DNA"/>
</dbReference>
<keyword evidence="2" id="KW-1185">Reference proteome</keyword>
<evidence type="ECO:0000313" key="2">
    <source>
        <dbReference type="Proteomes" id="UP000432089"/>
    </source>
</evidence>
<proteinExistence type="predicted"/>
<evidence type="ECO:0000313" key="1">
    <source>
        <dbReference type="EMBL" id="KAB0678087.1"/>
    </source>
</evidence>